<reference evidence="4 5" key="1">
    <citation type="journal article" date="2016" name="Nat. Commun.">
        <title>Thousands of microbial genomes shed light on interconnected biogeochemical processes in an aquifer system.</title>
        <authorList>
            <person name="Anantharaman K."/>
            <person name="Brown C.T."/>
            <person name="Hug L.A."/>
            <person name="Sharon I."/>
            <person name="Castelle C.J."/>
            <person name="Probst A.J."/>
            <person name="Thomas B.C."/>
            <person name="Singh A."/>
            <person name="Wilkins M.J."/>
            <person name="Karaoz U."/>
            <person name="Brodie E.L."/>
            <person name="Williams K.H."/>
            <person name="Hubbard S.S."/>
            <person name="Banfield J.F."/>
        </authorList>
    </citation>
    <scope>NUCLEOTIDE SEQUENCE [LARGE SCALE GENOMIC DNA]</scope>
</reference>
<dbReference type="Pfam" id="PF07521">
    <property type="entry name" value="RMMBL"/>
    <property type="match status" value="1"/>
</dbReference>
<name>A0A1F7VE37_9BACT</name>
<dbReference type="EMBL" id="MGER01000011">
    <property type="protein sequence ID" value="OGL88779.1"/>
    <property type="molecule type" value="Genomic_DNA"/>
</dbReference>
<dbReference type="InterPro" id="IPR022712">
    <property type="entry name" value="Beta_Casp"/>
</dbReference>
<evidence type="ECO:0000313" key="4">
    <source>
        <dbReference type="EMBL" id="OGL88779.1"/>
    </source>
</evidence>
<dbReference type="AlphaFoldDB" id="A0A1F7VE37"/>
<evidence type="ECO:0000259" key="2">
    <source>
        <dbReference type="SMART" id="SM00849"/>
    </source>
</evidence>
<proteinExistence type="predicted"/>
<comment type="caution">
    <text evidence="4">The sequence shown here is derived from an EMBL/GenBank/DDBJ whole genome shotgun (WGS) entry which is preliminary data.</text>
</comment>
<evidence type="ECO:0000313" key="5">
    <source>
        <dbReference type="Proteomes" id="UP000178264"/>
    </source>
</evidence>
<dbReference type="SUPFAM" id="SSF56281">
    <property type="entry name" value="Metallo-hydrolase/oxidoreductase"/>
    <property type="match status" value="1"/>
</dbReference>
<dbReference type="SMART" id="SM01027">
    <property type="entry name" value="Beta-Casp"/>
    <property type="match status" value="1"/>
</dbReference>
<evidence type="ECO:0000256" key="1">
    <source>
        <dbReference type="ARBA" id="ARBA00022801"/>
    </source>
</evidence>
<evidence type="ECO:0008006" key="6">
    <source>
        <dbReference type="Google" id="ProtNLM"/>
    </source>
</evidence>
<sequence length="475" mass="53617">MKITFYGGAGGVTGSKHLVEMAGKRILLDCGFFQGHRREARELNMKLPFDPVSVDAVVLSHAHLDHCGMLPMMVKGGFKGNVYATAGTRDVAEWIMKDAAHVQTQDAEHLRRQRSQGASLAEPLYTFDDIEQTLTRFVEVPYARNTGEWFDVQVGANGRSPVQLKFYDAGHILGSAVTVLEGRMESNRTECLVYTGDLGRRGAPLIPDPEYVHESADVLLSESTYGDRVHADFARAKERLKTVILDTLSRQGKLIVPAFALGRTQELLYLLHRLTDEKEIPRIPVFVDSPLADRITEVYKNHTDDFDNETWAEFGARGDEPLVFRNLTLVKTVEESKRLNDMLGSFLVIAGSGMCEHGRIQHHLARAISDPRNTVLITGFQAVDTLGRRLVEGERRVRIYDGFYDVRARIEKLNELSAHADRDELLDYAEHVRGLKNIFLVHGEHAQAMGLKTLLEEKHKEWKVQIPERDQMFMV</sequence>
<keyword evidence="1" id="KW-0378">Hydrolase</keyword>
<organism evidence="4 5">
    <name type="scientific">Candidatus Uhrbacteria bacterium RIFCSPLOWO2_02_FULL_49_11</name>
    <dbReference type="NCBI Taxonomy" id="1802409"/>
    <lineage>
        <taxon>Bacteria</taxon>
        <taxon>Candidatus Uhriibacteriota</taxon>
    </lineage>
</organism>
<dbReference type="PANTHER" id="PTHR11203:SF37">
    <property type="entry name" value="INTEGRATOR COMPLEX SUBUNIT 11"/>
    <property type="match status" value="1"/>
</dbReference>
<dbReference type="SMART" id="SM00849">
    <property type="entry name" value="Lactamase_B"/>
    <property type="match status" value="1"/>
</dbReference>
<gene>
    <name evidence="4" type="ORF">A3I42_03220</name>
</gene>
<dbReference type="Proteomes" id="UP000178264">
    <property type="component" value="Unassembled WGS sequence"/>
</dbReference>
<dbReference type="Pfam" id="PF10996">
    <property type="entry name" value="Beta-Casp"/>
    <property type="match status" value="1"/>
</dbReference>
<dbReference type="Pfam" id="PF00753">
    <property type="entry name" value="Lactamase_B"/>
    <property type="match status" value="1"/>
</dbReference>
<dbReference type="CDD" id="cd16295">
    <property type="entry name" value="TTHA0252-CPSF-like_MBL-fold"/>
    <property type="match status" value="1"/>
</dbReference>
<protein>
    <recommendedName>
        <fullName evidence="6">MBL fold metallo-hydrolase</fullName>
    </recommendedName>
</protein>
<dbReference type="InterPro" id="IPR011108">
    <property type="entry name" value="RMMBL"/>
</dbReference>
<dbReference type="InterPro" id="IPR001279">
    <property type="entry name" value="Metallo-B-lactamas"/>
</dbReference>
<dbReference type="InterPro" id="IPR036866">
    <property type="entry name" value="RibonucZ/Hydroxyglut_hydro"/>
</dbReference>
<dbReference type="Gene3D" id="3.60.15.10">
    <property type="entry name" value="Ribonuclease Z/Hydroxyacylglutathione hydrolase-like"/>
    <property type="match status" value="1"/>
</dbReference>
<dbReference type="GO" id="GO:0004521">
    <property type="term" value="F:RNA endonuclease activity"/>
    <property type="evidence" value="ECO:0007669"/>
    <property type="project" value="TreeGrafter"/>
</dbReference>
<dbReference type="GO" id="GO:0016787">
    <property type="term" value="F:hydrolase activity"/>
    <property type="evidence" value="ECO:0007669"/>
    <property type="project" value="UniProtKB-KW"/>
</dbReference>
<evidence type="ECO:0000259" key="3">
    <source>
        <dbReference type="SMART" id="SM01027"/>
    </source>
</evidence>
<dbReference type="InterPro" id="IPR050698">
    <property type="entry name" value="MBL"/>
</dbReference>
<dbReference type="PANTHER" id="PTHR11203">
    <property type="entry name" value="CLEAVAGE AND POLYADENYLATION SPECIFICITY FACTOR FAMILY MEMBER"/>
    <property type="match status" value="1"/>
</dbReference>
<feature type="domain" description="Metallo-beta-lactamase" evidence="2">
    <location>
        <begin position="13"/>
        <end position="259"/>
    </location>
</feature>
<dbReference type="Gene3D" id="3.40.50.10890">
    <property type="match status" value="1"/>
</dbReference>
<accession>A0A1F7VE37</accession>
<feature type="domain" description="Beta-Casp" evidence="3">
    <location>
        <begin position="264"/>
        <end position="390"/>
    </location>
</feature>